<sequence>MLDIEAELDEARVKFISLGELADYVHSASRGADYSTVAEWLLMKLKKFHIAGSLPPLVTFNHFSEIVPIHTEYSDELDIMDLSEQLLLVKDNNCLPFCHPEEGQEGSYWTSTEFTSMGFEREKIASCFDKHLRHLILAEVDLGQPQSSSPLPPNEPITNTDHTFRGRETLLDIIAGQAIAIGKISGKHSRASGINKSELVRDIFGAISDYGKGMSVDERQVRSLIAEAITLRAAKITSNEQVINLAAEQEAVSGSSKF</sequence>
<reference evidence="1 2" key="1">
    <citation type="submission" date="2018-06" db="EMBL/GenBank/DDBJ databases">
        <authorList>
            <consortium name="Pathogen Informatics"/>
            <person name="Doyle S."/>
        </authorList>
    </citation>
    <scope>NUCLEOTIDE SEQUENCE [LARGE SCALE GENOMIC DNA]</scope>
    <source>
        <strain evidence="1 2">NCTC5047</strain>
    </source>
</reference>
<protein>
    <submittedName>
        <fullName evidence="1">Uncharacterized protein</fullName>
    </submittedName>
</protein>
<dbReference type="EMBL" id="UGLH01000006">
    <property type="protein sequence ID" value="STT84686.1"/>
    <property type="molecule type" value="Genomic_DNA"/>
</dbReference>
<name>A0A377WW31_KLEPN</name>
<dbReference type="AlphaFoldDB" id="A0A377WW31"/>
<evidence type="ECO:0000313" key="1">
    <source>
        <dbReference type="EMBL" id="STT84686.1"/>
    </source>
</evidence>
<organism evidence="1 2">
    <name type="scientific">Klebsiella pneumoniae</name>
    <dbReference type="NCBI Taxonomy" id="573"/>
    <lineage>
        <taxon>Bacteria</taxon>
        <taxon>Pseudomonadati</taxon>
        <taxon>Pseudomonadota</taxon>
        <taxon>Gammaproteobacteria</taxon>
        <taxon>Enterobacterales</taxon>
        <taxon>Enterobacteriaceae</taxon>
        <taxon>Klebsiella/Raoultella group</taxon>
        <taxon>Klebsiella</taxon>
        <taxon>Klebsiella pneumoniae complex</taxon>
    </lineage>
</organism>
<accession>A0A377WW31</accession>
<proteinExistence type="predicted"/>
<gene>
    <name evidence="1" type="ORF">NCTC5047_05746</name>
</gene>
<evidence type="ECO:0000313" key="2">
    <source>
        <dbReference type="Proteomes" id="UP000254340"/>
    </source>
</evidence>
<dbReference type="Proteomes" id="UP000254340">
    <property type="component" value="Unassembled WGS sequence"/>
</dbReference>